<dbReference type="Pfam" id="PF02671">
    <property type="entry name" value="PAH"/>
    <property type="match status" value="1"/>
</dbReference>
<comment type="subcellular location">
    <subcellularLocation>
        <location evidence="1 3">Nucleus</location>
    </subcellularLocation>
</comment>
<dbReference type="Proteomes" id="UP000091956">
    <property type="component" value="Unassembled WGS sequence"/>
</dbReference>
<dbReference type="GO" id="GO:0005634">
    <property type="term" value="C:nucleus"/>
    <property type="evidence" value="ECO:0007669"/>
    <property type="project" value="UniProtKB-SubCell"/>
</dbReference>
<evidence type="ECO:0000313" key="4">
    <source>
        <dbReference type="EMBL" id="OBT95767.1"/>
    </source>
</evidence>
<dbReference type="GeneID" id="28839892"/>
<dbReference type="InterPro" id="IPR036600">
    <property type="entry name" value="PAH_sf"/>
</dbReference>
<reference evidence="4 5" key="1">
    <citation type="submission" date="2016-03" db="EMBL/GenBank/DDBJ databases">
        <title>Comparative genomics of Pseudogymnoascus destructans, the fungus causing white-nose syndrome of bats.</title>
        <authorList>
            <person name="Palmer J.M."/>
            <person name="Drees K.P."/>
            <person name="Foster J.T."/>
            <person name="Lindner D.L."/>
        </authorList>
    </citation>
    <scope>NUCLEOTIDE SEQUENCE [LARGE SCALE GENOMIC DNA]</scope>
    <source>
        <strain evidence="4 5">UAMH 10579</strain>
    </source>
</reference>
<sequence>MADPQAPADFTVAMNYVKELKEHRPDLWPQFEEYITEYRTPPRDLDRFHAQVKELLKDEPDLYARFEEFFPKKSGGQETEGQGENNAT</sequence>
<reference evidence="5" key="2">
    <citation type="journal article" date="2018" name="Nat. Commun.">
        <title>Extreme sensitivity to ultraviolet light in the fungal pathogen causing white-nose syndrome of bats.</title>
        <authorList>
            <person name="Palmer J.M."/>
            <person name="Drees K.P."/>
            <person name="Foster J.T."/>
            <person name="Lindner D.L."/>
        </authorList>
    </citation>
    <scope>NUCLEOTIDE SEQUENCE [LARGE SCALE GENOMIC DNA]</scope>
    <source>
        <strain evidence="5">UAMH 10579</strain>
    </source>
</reference>
<dbReference type="EMBL" id="KV460233">
    <property type="protein sequence ID" value="OBT95767.1"/>
    <property type="molecule type" value="Genomic_DNA"/>
</dbReference>
<evidence type="ECO:0000313" key="5">
    <source>
        <dbReference type="Proteomes" id="UP000091956"/>
    </source>
</evidence>
<evidence type="ECO:0000256" key="3">
    <source>
        <dbReference type="PROSITE-ProRule" id="PRU00810"/>
    </source>
</evidence>
<dbReference type="SUPFAM" id="SSF47762">
    <property type="entry name" value="PAH2 domain"/>
    <property type="match status" value="1"/>
</dbReference>
<organism evidence="4 5">
    <name type="scientific">Pseudogymnoascus verrucosus</name>
    <dbReference type="NCBI Taxonomy" id="342668"/>
    <lineage>
        <taxon>Eukaryota</taxon>
        <taxon>Fungi</taxon>
        <taxon>Dikarya</taxon>
        <taxon>Ascomycota</taxon>
        <taxon>Pezizomycotina</taxon>
        <taxon>Leotiomycetes</taxon>
        <taxon>Thelebolales</taxon>
        <taxon>Thelebolaceae</taxon>
        <taxon>Pseudogymnoascus</taxon>
    </lineage>
</organism>
<accession>A0A1B8GIT6</accession>
<dbReference type="PROSITE" id="PS51477">
    <property type="entry name" value="PAH"/>
    <property type="match status" value="1"/>
</dbReference>
<keyword evidence="5" id="KW-1185">Reference proteome</keyword>
<dbReference type="AlphaFoldDB" id="A0A1B8GIT6"/>
<name>A0A1B8GIT6_9PEZI</name>
<evidence type="ECO:0000256" key="2">
    <source>
        <dbReference type="ARBA" id="ARBA00023242"/>
    </source>
</evidence>
<dbReference type="InterPro" id="IPR003822">
    <property type="entry name" value="PAH"/>
</dbReference>
<gene>
    <name evidence="4" type="ORF">VE01_06506</name>
</gene>
<protein>
    <submittedName>
        <fullName evidence="4">Uncharacterized protein</fullName>
    </submittedName>
</protein>
<dbReference type="Gene3D" id="1.20.1160.11">
    <property type="entry name" value="Paired amphipathic helix"/>
    <property type="match status" value="1"/>
</dbReference>
<proteinExistence type="predicted"/>
<dbReference type="RefSeq" id="XP_018129500.1">
    <property type="nucleotide sequence ID" value="XM_018275951.2"/>
</dbReference>
<keyword evidence="2 3" id="KW-0539">Nucleus</keyword>
<evidence type="ECO:0000256" key="1">
    <source>
        <dbReference type="ARBA" id="ARBA00004123"/>
    </source>
</evidence>
<dbReference type="GO" id="GO:0006355">
    <property type="term" value="P:regulation of DNA-templated transcription"/>
    <property type="evidence" value="ECO:0007669"/>
    <property type="project" value="InterPro"/>
</dbReference>